<dbReference type="Gramene" id="GBG75879">
    <property type="protein sequence ID" value="GBG75879"/>
    <property type="gene ID" value="CBR_g21122"/>
</dbReference>
<proteinExistence type="predicted"/>
<dbReference type="EMBL" id="BFEA01000233">
    <property type="protein sequence ID" value="GBG75879.1"/>
    <property type="molecule type" value="Genomic_DNA"/>
</dbReference>
<dbReference type="Proteomes" id="UP000265515">
    <property type="component" value="Unassembled WGS sequence"/>
</dbReference>
<name>A0A388L0P6_CHABU</name>
<evidence type="ECO:0000313" key="2">
    <source>
        <dbReference type="Proteomes" id="UP000265515"/>
    </source>
</evidence>
<protein>
    <submittedName>
        <fullName evidence="1">Uncharacterized protein</fullName>
    </submittedName>
</protein>
<gene>
    <name evidence="1" type="ORF">CBR_g21122</name>
</gene>
<organism evidence="1 2">
    <name type="scientific">Chara braunii</name>
    <name type="common">Braun's stonewort</name>
    <dbReference type="NCBI Taxonomy" id="69332"/>
    <lineage>
        <taxon>Eukaryota</taxon>
        <taxon>Viridiplantae</taxon>
        <taxon>Streptophyta</taxon>
        <taxon>Charophyceae</taxon>
        <taxon>Charales</taxon>
        <taxon>Characeae</taxon>
        <taxon>Chara</taxon>
    </lineage>
</organism>
<evidence type="ECO:0000313" key="1">
    <source>
        <dbReference type="EMBL" id="GBG75879.1"/>
    </source>
</evidence>
<accession>A0A388L0P6</accession>
<comment type="caution">
    <text evidence="1">The sequence shown here is derived from an EMBL/GenBank/DDBJ whole genome shotgun (WGS) entry which is preliminary data.</text>
</comment>
<reference evidence="1 2" key="1">
    <citation type="journal article" date="2018" name="Cell">
        <title>The Chara Genome: Secondary Complexity and Implications for Plant Terrestrialization.</title>
        <authorList>
            <person name="Nishiyama T."/>
            <person name="Sakayama H."/>
            <person name="Vries J.D."/>
            <person name="Buschmann H."/>
            <person name="Saint-Marcoux D."/>
            <person name="Ullrich K.K."/>
            <person name="Haas F.B."/>
            <person name="Vanderstraeten L."/>
            <person name="Becker D."/>
            <person name="Lang D."/>
            <person name="Vosolsobe S."/>
            <person name="Rombauts S."/>
            <person name="Wilhelmsson P.K.I."/>
            <person name="Janitza P."/>
            <person name="Kern R."/>
            <person name="Heyl A."/>
            <person name="Rumpler F."/>
            <person name="Villalobos L.I.A.C."/>
            <person name="Clay J.M."/>
            <person name="Skokan R."/>
            <person name="Toyoda A."/>
            <person name="Suzuki Y."/>
            <person name="Kagoshima H."/>
            <person name="Schijlen E."/>
            <person name="Tajeshwar N."/>
            <person name="Catarino B."/>
            <person name="Hetherington A.J."/>
            <person name="Saltykova A."/>
            <person name="Bonnot C."/>
            <person name="Breuninger H."/>
            <person name="Symeonidi A."/>
            <person name="Radhakrishnan G.V."/>
            <person name="Van Nieuwerburgh F."/>
            <person name="Deforce D."/>
            <person name="Chang C."/>
            <person name="Karol K.G."/>
            <person name="Hedrich R."/>
            <person name="Ulvskov P."/>
            <person name="Glockner G."/>
            <person name="Delwiche C.F."/>
            <person name="Petrasek J."/>
            <person name="Van de Peer Y."/>
            <person name="Friml J."/>
            <person name="Beilby M."/>
            <person name="Dolan L."/>
            <person name="Kohara Y."/>
            <person name="Sugano S."/>
            <person name="Fujiyama A."/>
            <person name="Delaux P.-M."/>
            <person name="Quint M."/>
            <person name="TheiBen G."/>
            <person name="Hagemann M."/>
            <person name="Harholt J."/>
            <person name="Dunand C."/>
            <person name="Zachgo S."/>
            <person name="Langdale J."/>
            <person name="Maumus F."/>
            <person name="Straeten D.V.D."/>
            <person name="Gould S.B."/>
            <person name="Rensing S.A."/>
        </authorList>
    </citation>
    <scope>NUCLEOTIDE SEQUENCE [LARGE SCALE GENOMIC DNA]</scope>
    <source>
        <strain evidence="1 2">S276</strain>
    </source>
</reference>
<keyword evidence="2" id="KW-1185">Reference proteome</keyword>
<dbReference type="AlphaFoldDB" id="A0A388L0P6"/>
<sequence length="445" mass="52263">MHIDQADDIDFSNGHYLYDDCRLHEYIEDCQQFEYTVPVEMHHMEQRRHQSNAVVRYGVVGKVPNDYALREAFGRFLTDNEGLRWTQDELLDMLKKKEVELNVVKSALASIELNAKSVIEKFLQKERNNEVRDSSVPDSVHDKQEAKLDMDMEMGIRSRMRSKIRDDLIDEIAKLSTQVYPYLLEECDGLRRRLEKAECELRRLVSCRGLAVADPSSKNSVFEFPSDETLKALPKRHLIAMLHSLRTVGSELAHINAMLEVQNAMKFPVSDNQMRATVVNLGQLYKEAREELMDAVFVDKFGDRWDYHSKFYWAQRHNEQVYQLRKLLADVVLTHSPKQFMEELSNVKKKLNVLASMNKEHEKKLNETVIALVESFNRQCPRCRRTYWARLDFTRINKLSVVKPKCDGNTNIYPDEHSQVNEDDEFAMEERRKRLRELAEEDKQE</sequence>